<evidence type="ECO:0000259" key="6">
    <source>
        <dbReference type="PROSITE" id="PS50909"/>
    </source>
</evidence>
<dbReference type="PROSITE" id="PS50909">
    <property type="entry name" value="GAT"/>
    <property type="match status" value="1"/>
</dbReference>
<reference evidence="8" key="1">
    <citation type="submission" date="2016-11" db="UniProtKB">
        <authorList>
            <consortium name="WormBaseParasite"/>
        </authorList>
    </citation>
    <scope>IDENTIFICATION</scope>
</reference>
<dbReference type="InterPro" id="IPR008942">
    <property type="entry name" value="ENTH_VHS"/>
</dbReference>
<keyword evidence="1" id="KW-0813">Transport</keyword>
<dbReference type="PANTHER" id="PTHR13856:SF28">
    <property type="entry name" value="TOM1-LIKE PROTEIN 1"/>
    <property type="match status" value="1"/>
</dbReference>
<dbReference type="SMART" id="SM00288">
    <property type="entry name" value="VHS"/>
    <property type="match status" value="1"/>
</dbReference>
<feature type="region of interest" description="Disordered" evidence="3">
    <location>
        <begin position="1071"/>
        <end position="1138"/>
    </location>
</feature>
<evidence type="ECO:0000313" key="7">
    <source>
        <dbReference type="Proteomes" id="UP000095280"/>
    </source>
</evidence>
<dbReference type="Proteomes" id="UP000095280">
    <property type="component" value="Unplaced"/>
</dbReference>
<dbReference type="Pfam" id="PF00078">
    <property type="entry name" value="RVT_1"/>
    <property type="match status" value="1"/>
</dbReference>
<dbReference type="PANTHER" id="PTHR13856">
    <property type="entry name" value="VHS DOMAIN CONTAINING PROTEIN FAMILY"/>
    <property type="match status" value="1"/>
</dbReference>
<proteinExistence type="predicted"/>
<evidence type="ECO:0000313" key="8">
    <source>
        <dbReference type="WBParaSite" id="maker-uti_cns_0013761-snap-gene-0.4-mRNA-1"/>
    </source>
</evidence>
<dbReference type="SUPFAM" id="SSF48464">
    <property type="entry name" value="ENTH/VHS domain"/>
    <property type="match status" value="1"/>
</dbReference>
<feature type="domain" description="Reverse transcriptase" evidence="5">
    <location>
        <begin position="252"/>
        <end position="568"/>
    </location>
</feature>
<dbReference type="GO" id="GO:0030276">
    <property type="term" value="F:clathrin binding"/>
    <property type="evidence" value="ECO:0007669"/>
    <property type="project" value="TreeGrafter"/>
</dbReference>
<sequence length="1378" mass="148491">LGSRQLDAAHARLLRAAFGVHYSPTATTTCNDESTTCFCHRAVNCRTITPLALRSDHRLLICDLELRDPLYRLLKRPLRRYYRALKDAGTHCPFASAFITALGGKRGGAEYAEVSAAVRAATEQAVPLMRPAQRGQPVWQDDPAIQQAREYLEKLRLSRRPTREAEEALATVYLQRQQAAVDEVVQAVSAAGPDARGRVAWSAINALTGRKRRIQLNLAGDTADERRNELREFFAAIVNAPPPQLPNILTLPPETPLPSEDSFNVAPKTLAQKTPGGKALGPDEVPIEALRIHCVASEVARVMNRVLSAGHYTARRAPRHLPAILCCEIVQPDAAIAVATRAGSYLRPEQNGFRPHRGTVAQILALRRIIEEARTRQLDLIVVFIDFMKAFDSVARAALPHVLRAYHVPEQLISAIMALYCATRAAVMTPDGLSDSFETSSGVLQGDTLAPFLFVLVLDWVLRTALPTDEDGFLLRRRVGRRQPEKRLSVLGYADDLALLSSTVEGAQRQLDKLVSAAASVGLVVNTKKTVVLCVPGDIEAAIFCRGAGGQVTELPRCQQFVYLGGLVPDVREDLRRRRGLAWAAFRSVRVVLQSEALPDRQRAALFQAVVETVLLYNAETWTLTDSLEQQVNAAHAGLLRAAFKISDERITKRGTLSPRRPGPSKVNCCDFGDSSWQATSSAPSPTARSRCRGAAANAAGTLPARPGPNSVFPRLPAADAGAPDFVRVILVDRATNGSLSSSDPTLSASIVQFAKSTDDAPKEVARALRKRLSAVSSARDFRAADHCLDLLEACVQSCGPRFHAQLAGKRDLLDELVRLIGPKHSPPAELQDRVLQLLMSWSDTFSDRPELREVDRVIKELRSKGVQFPDPASTYESLQTYSNYSNQEANSAASAAATNSAASSAAASVSPRPRLPQAQRPTSMTGRPQQQRQQPPPQPVGQLTPHQLGKLKSDVDQVCTNCRIFNELLTEAANGTAQPEDLQLMRQLNSVNRKMQQRVMELLGQASLSSESVLSELLRVNDELNSAFLRFDRFENSRPPPPRETADSSATRQQLQEPLSAATVGVNLIDLSEDDPPPQPPSRAAAAEPVSNPGNLPDSEAELREMESWMRSEGLADAEGDSSQQSRVGDNSGRSRRFLPNLVGDKLLLPAATASAASVAADTGPDAVQIVVDEAAVFRHRRGGAFDFARHRSDITDIAAAATANGATISTRLSATASAAAAAASIGVGIPAAIVLNCDAKCAGCSWQRLDMALNLVCGIMSNQISALTFVLKLVSILLLLTVPSPASAAASAVSGRAIGASSVISNNRILPLLFGPVAASTGTAVWIAKTVRTSSGEPCIAAICFAAAEDQDYLTTVGRSLLCCHHHEVHRVGDVN</sequence>
<feature type="compositionally biased region" description="Basic and acidic residues" evidence="3">
    <location>
        <begin position="1102"/>
        <end position="1111"/>
    </location>
</feature>
<keyword evidence="2" id="KW-0653">Protein transport</keyword>
<dbReference type="SUPFAM" id="SSF56672">
    <property type="entry name" value="DNA/RNA polymerases"/>
    <property type="match status" value="1"/>
</dbReference>
<evidence type="ECO:0000256" key="2">
    <source>
        <dbReference type="ARBA" id="ARBA00022927"/>
    </source>
</evidence>
<dbReference type="PROSITE" id="PS50179">
    <property type="entry name" value="VHS"/>
    <property type="match status" value="1"/>
</dbReference>
<feature type="domain" description="GAT" evidence="6">
    <location>
        <begin position="947"/>
        <end position="1037"/>
    </location>
</feature>
<keyword evidence="7" id="KW-1185">Reference proteome</keyword>
<evidence type="ECO:0000259" key="4">
    <source>
        <dbReference type="PROSITE" id="PS50179"/>
    </source>
</evidence>
<dbReference type="GO" id="GO:0043130">
    <property type="term" value="F:ubiquitin binding"/>
    <property type="evidence" value="ECO:0007669"/>
    <property type="project" value="InterPro"/>
</dbReference>
<dbReference type="Pfam" id="PF00790">
    <property type="entry name" value="VHS"/>
    <property type="match status" value="1"/>
</dbReference>
<dbReference type="Gene3D" id="1.25.40.90">
    <property type="match status" value="1"/>
</dbReference>
<name>A0A1I8IM84_9PLAT</name>
<dbReference type="GO" id="GO:0007165">
    <property type="term" value="P:signal transduction"/>
    <property type="evidence" value="ECO:0007669"/>
    <property type="project" value="TreeGrafter"/>
</dbReference>
<dbReference type="GO" id="GO:0005768">
    <property type="term" value="C:endosome"/>
    <property type="evidence" value="ECO:0007669"/>
    <property type="project" value="TreeGrafter"/>
</dbReference>
<protein>
    <submittedName>
        <fullName evidence="8">Reverse transcriptase domain-containing protein</fullName>
    </submittedName>
</protein>
<dbReference type="InterPro" id="IPR002014">
    <property type="entry name" value="VHS_dom"/>
</dbReference>
<dbReference type="InterPro" id="IPR043502">
    <property type="entry name" value="DNA/RNA_pol_sf"/>
</dbReference>
<dbReference type="WBParaSite" id="maker-uti_cns_0013761-snap-gene-0.4-mRNA-1">
    <property type="protein sequence ID" value="maker-uti_cns_0013761-snap-gene-0.4-mRNA-1"/>
    <property type="gene ID" value="maker-uti_cns_0013761-snap-gene-0.4"/>
</dbReference>
<feature type="region of interest" description="Disordered" evidence="3">
    <location>
        <begin position="1033"/>
        <end position="1056"/>
    </location>
</feature>
<accession>A0A1I8IM84</accession>
<feature type="region of interest" description="Disordered" evidence="3">
    <location>
        <begin position="904"/>
        <end position="947"/>
    </location>
</feature>
<organism evidence="7 8">
    <name type="scientific">Macrostomum lignano</name>
    <dbReference type="NCBI Taxonomy" id="282301"/>
    <lineage>
        <taxon>Eukaryota</taxon>
        <taxon>Metazoa</taxon>
        <taxon>Spiralia</taxon>
        <taxon>Lophotrochozoa</taxon>
        <taxon>Platyhelminthes</taxon>
        <taxon>Rhabditophora</taxon>
        <taxon>Macrostomorpha</taxon>
        <taxon>Macrostomida</taxon>
        <taxon>Macrostomidae</taxon>
        <taxon>Macrostomum</taxon>
    </lineage>
</organism>
<feature type="domain" description="VHS" evidence="4">
    <location>
        <begin position="735"/>
        <end position="870"/>
    </location>
</feature>
<dbReference type="Gene3D" id="1.20.58.160">
    <property type="match status" value="1"/>
</dbReference>
<dbReference type="CDD" id="cd01650">
    <property type="entry name" value="RT_nLTR_like"/>
    <property type="match status" value="1"/>
</dbReference>
<dbReference type="InterPro" id="IPR004152">
    <property type="entry name" value="GAT_dom"/>
</dbReference>
<dbReference type="Pfam" id="PF03127">
    <property type="entry name" value="GAT"/>
    <property type="match status" value="1"/>
</dbReference>
<evidence type="ECO:0000256" key="3">
    <source>
        <dbReference type="SAM" id="MobiDB-lite"/>
    </source>
</evidence>
<dbReference type="GO" id="GO:0016020">
    <property type="term" value="C:membrane"/>
    <property type="evidence" value="ECO:0007669"/>
    <property type="project" value="TreeGrafter"/>
</dbReference>
<evidence type="ECO:0000256" key="1">
    <source>
        <dbReference type="ARBA" id="ARBA00022448"/>
    </source>
</evidence>
<dbReference type="GO" id="GO:0015031">
    <property type="term" value="P:protein transport"/>
    <property type="evidence" value="ECO:0007669"/>
    <property type="project" value="UniProtKB-KW"/>
</dbReference>
<evidence type="ECO:0000259" key="5">
    <source>
        <dbReference type="PROSITE" id="PS50878"/>
    </source>
</evidence>
<dbReference type="SUPFAM" id="SSF89009">
    <property type="entry name" value="GAT-like domain"/>
    <property type="match status" value="1"/>
</dbReference>
<dbReference type="PROSITE" id="PS50878">
    <property type="entry name" value="RT_POL"/>
    <property type="match status" value="1"/>
</dbReference>
<dbReference type="InterPro" id="IPR038425">
    <property type="entry name" value="GAT_sf"/>
</dbReference>
<dbReference type="InterPro" id="IPR000477">
    <property type="entry name" value="RT_dom"/>
</dbReference>
<dbReference type="GO" id="GO:0035091">
    <property type="term" value="F:phosphatidylinositol binding"/>
    <property type="evidence" value="ECO:0007669"/>
    <property type="project" value="InterPro"/>
</dbReference>